<protein>
    <submittedName>
        <fullName evidence="1">Uncharacterized protein</fullName>
    </submittedName>
</protein>
<dbReference type="AlphaFoldDB" id="A0A6C0KUQ4"/>
<name>A0A6C0KUQ4_9ZZZZ</name>
<reference evidence="1" key="1">
    <citation type="journal article" date="2020" name="Nature">
        <title>Giant virus diversity and host interactions through global metagenomics.</title>
        <authorList>
            <person name="Schulz F."/>
            <person name="Roux S."/>
            <person name="Paez-Espino D."/>
            <person name="Jungbluth S."/>
            <person name="Walsh D.A."/>
            <person name="Denef V.J."/>
            <person name="McMahon K.D."/>
            <person name="Konstantinidis K.T."/>
            <person name="Eloe-Fadrosh E.A."/>
            <person name="Kyrpides N.C."/>
            <person name="Woyke T."/>
        </authorList>
    </citation>
    <scope>NUCLEOTIDE SEQUENCE</scope>
    <source>
        <strain evidence="1">GVMAG-S-3300013286-35</strain>
    </source>
</reference>
<accession>A0A6C0KUQ4</accession>
<proteinExistence type="predicted"/>
<dbReference type="EMBL" id="MN740992">
    <property type="protein sequence ID" value="QHU21695.1"/>
    <property type="molecule type" value="Genomic_DNA"/>
</dbReference>
<evidence type="ECO:0000313" key="1">
    <source>
        <dbReference type="EMBL" id="QHU21695.1"/>
    </source>
</evidence>
<organism evidence="1">
    <name type="scientific">viral metagenome</name>
    <dbReference type="NCBI Taxonomy" id="1070528"/>
    <lineage>
        <taxon>unclassified sequences</taxon>
        <taxon>metagenomes</taxon>
        <taxon>organismal metagenomes</taxon>
    </lineage>
</organism>
<sequence>MTSQKEFDAIFSAWSDDIYWSDIFHMIVEWVAKHKSTIKSVPEIEDIEHRIVWSEAKELVEDFIYGVCYERLRAEFGRIV</sequence>